<evidence type="ECO:0000256" key="5">
    <source>
        <dbReference type="ARBA" id="ARBA00022692"/>
    </source>
</evidence>
<dbReference type="GO" id="GO:0016020">
    <property type="term" value="C:membrane"/>
    <property type="evidence" value="ECO:0007669"/>
    <property type="project" value="UniProtKB-SubCell"/>
</dbReference>
<dbReference type="Gene3D" id="2.30.42.10">
    <property type="match status" value="1"/>
</dbReference>
<evidence type="ECO:0000313" key="13">
    <source>
        <dbReference type="EMBL" id="PFG74716.1"/>
    </source>
</evidence>
<reference evidence="13 14" key="1">
    <citation type="submission" date="2017-09" db="EMBL/GenBank/DDBJ databases">
        <title>Sequencing the genomes of two abundant thermophiles in Great Basin hot springs: Thermocrinis jamiesonii and novel Chloroflexi Thermoflexus hugenholtzii.</title>
        <authorList>
            <person name="Hedlund B."/>
        </authorList>
    </citation>
    <scope>NUCLEOTIDE SEQUENCE [LARGE SCALE GENOMIC DNA]</scope>
    <source>
        <strain evidence="13 14">G233</strain>
    </source>
</reference>
<dbReference type="RefSeq" id="WP_098504082.1">
    <property type="nucleotide sequence ID" value="NZ_PDJQ01000001.1"/>
</dbReference>
<dbReference type="CDD" id="cd06163">
    <property type="entry name" value="S2P-M50_PDZ_RseP-like"/>
    <property type="match status" value="1"/>
</dbReference>
<evidence type="ECO:0000256" key="4">
    <source>
        <dbReference type="ARBA" id="ARBA00022670"/>
    </source>
</evidence>
<dbReference type="Pfam" id="PF02163">
    <property type="entry name" value="Peptidase_M50"/>
    <property type="match status" value="1"/>
</dbReference>
<keyword evidence="4 13" id="KW-0645">Protease</keyword>
<dbReference type="GO" id="GO:0006508">
    <property type="term" value="P:proteolysis"/>
    <property type="evidence" value="ECO:0007669"/>
    <property type="project" value="UniProtKB-KW"/>
</dbReference>
<dbReference type="PANTHER" id="PTHR42837">
    <property type="entry name" value="REGULATOR OF SIGMA-E PROTEASE RSEP"/>
    <property type="match status" value="1"/>
</dbReference>
<feature type="transmembrane region" description="Helical" evidence="11">
    <location>
        <begin position="100"/>
        <end position="124"/>
    </location>
</feature>
<dbReference type="EMBL" id="PDJQ01000001">
    <property type="protein sequence ID" value="PFG74716.1"/>
    <property type="molecule type" value="Genomic_DNA"/>
</dbReference>
<dbReference type="PANTHER" id="PTHR42837:SF2">
    <property type="entry name" value="MEMBRANE METALLOPROTEASE ARASP2, CHLOROPLASTIC-RELATED"/>
    <property type="match status" value="1"/>
</dbReference>
<dbReference type="InterPro" id="IPR001478">
    <property type="entry name" value="PDZ"/>
</dbReference>
<dbReference type="Proteomes" id="UP000223071">
    <property type="component" value="Unassembled WGS sequence"/>
</dbReference>
<evidence type="ECO:0000256" key="10">
    <source>
        <dbReference type="ARBA" id="ARBA00023136"/>
    </source>
</evidence>
<keyword evidence="8 11" id="KW-1133">Transmembrane helix</keyword>
<comment type="cofactor">
    <cofactor evidence="1">
        <name>Zn(2+)</name>
        <dbReference type="ChEBI" id="CHEBI:29105"/>
    </cofactor>
</comment>
<evidence type="ECO:0000256" key="2">
    <source>
        <dbReference type="ARBA" id="ARBA00004141"/>
    </source>
</evidence>
<accession>A0A2A9HIB6</accession>
<keyword evidence="5 11" id="KW-0812">Transmembrane</keyword>
<dbReference type="InterPro" id="IPR004387">
    <property type="entry name" value="Pept_M50_Zn"/>
</dbReference>
<evidence type="ECO:0000256" key="9">
    <source>
        <dbReference type="ARBA" id="ARBA00023049"/>
    </source>
</evidence>
<evidence type="ECO:0000256" key="7">
    <source>
        <dbReference type="ARBA" id="ARBA00022833"/>
    </source>
</evidence>
<feature type="domain" description="PDZ" evidence="12">
    <location>
        <begin position="120"/>
        <end position="181"/>
    </location>
</feature>
<dbReference type="AlphaFoldDB" id="A0A2A9HIB6"/>
<dbReference type="GO" id="GO:0004222">
    <property type="term" value="F:metalloendopeptidase activity"/>
    <property type="evidence" value="ECO:0007669"/>
    <property type="project" value="InterPro"/>
</dbReference>
<dbReference type="PROSITE" id="PS50106">
    <property type="entry name" value="PDZ"/>
    <property type="match status" value="1"/>
</dbReference>
<keyword evidence="14" id="KW-1185">Reference proteome</keyword>
<keyword evidence="10 11" id="KW-0472">Membrane</keyword>
<evidence type="ECO:0000313" key="14">
    <source>
        <dbReference type="Proteomes" id="UP000223071"/>
    </source>
</evidence>
<sequence>MIFLAVDPVAILQAAVPFLGMLVVLVVIHEFGHFLAAKAFGIKVLEFGIGFPPRAWTFLRKGETEYTLNWLPIGGFVRLLGEEDPTDPRSLAAQAAWKRLVVMSAGVLMNFALAVILLAVGFMVPRERALTMAQIIEVAPGSPAAEARIEGVMRDGSVPKQGLQPGDFVLEVEGKEVRNTSELVYANRLNLGKTQKWVINRGGATLTAYVYARWDPPPGQGPTGIRIGAPSTCSADADGNPTNCQLLYPYTEKVWDWPWVAFPKALVSLRETFQLTVNEVRVMISGTSGASMSSGQPAFTGPVGIAETTGAIIDEQGWRPLIELAALLSLNLAIFNALPIPMLDGGRMLFVFIELLRGGRRISPEKEALVHFMGFALLLFGVLVVTYFDIARIVS</sequence>
<proteinExistence type="inferred from homology"/>
<evidence type="ECO:0000256" key="1">
    <source>
        <dbReference type="ARBA" id="ARBA00001947"/>
    </source>
</evidence>
<keyword evidence="9" id="KW-0482">Metalloprotease</keyword>
<name>A0A2A9HIB6_TEPT2</name>
<comment type="similarity">
    <text evidence="3">Belongs to the peptidase M50B family.</text>
</comment>
<evidence type="ECO:0000256" key="6">
    <source>
        <dbReference type="ARBA" id="ARBA00022801"/>
    </source>
</evidence>
<dbReference type="SUPFAM" id="SSF50156">
    <property type="entry name" value="PDZ domain-like"/>
    <property type="match status" value="1"/>
</dbReference>
<feature type="transmembrane region" description="Helical" evidence="11">
    <location>
        <begin position="9"/>
        <end position="28"/>
    </location>
</feature>
<dbReference type="InterPro" id="IPR036034">
    <property type="entry name" value="PDZ_sf"/>
</dbReference>
<protein>
    <submittedName>
        <fullName evidence="13">Regulator of sigma E protease</fullName>
    </submittedName>
</protein>
<comment type="subcellular location">
    <subcellularLocation>
        <location evidence="2">Membrane</location>
        <topology evidence="2">Multi-pass membrane protein</topology>
    </subcellularLocation>
</comment>
<comment type="caution">
    <text evidence="13">The sequence shown here is derived from an EMBL/GenBank/DDBJ whole genome shotgun (WGS) entry which is preliminary data.</text>
</comment>
<keyword evidence="6" id="KW-0378">Hydrolase</keyword>
<gene>
    <name evidence="13" type="ORF">A9A59_1957</name>
</gene>
<organism evidence="13 14">
    <name type="scientific">Tepidiforma thermophila (strain KCTC 52669 / CGMCC 1.13589 / G233)</name>
    <dbReference type="NCBI Taxonomy" id="2761530"/>
    <lineage>
        <taxon>Bacteria</taxon>
        <taxon>Bacillati</taxon>
        <taxon>Chloroflexota</taxon>
        <taxon>Tepidiformia</taxon>
        <taxon>Tepidiformales</taxon>
        <taxon>Tepidiformaceae</taxon>
        <taxon>Tepidiforma</taxon>
    </lineage>
</organism>
<keyword evidence="7" id="KW-0862">Zinc</keyword>
<feature type="transmembrane region" description="Helical" evidence="11">
    <location>
        <begin position="368"/>
        <end position="390"/>
    </location>
</feature>
<evidence type="ECO:0000256" key="8">
    <source>
        <dbReference type="ARBA" id="ARBA00022989"/>
    </source>
</evidence>
<evidence type="ECO:0000256" key="11">
    <source>
        <dbReference type="SAM" id="Phobius"/>
    </source>
</evidence>
<dbReference type="InterPro" id="IPR008915">
    <property type="entry name" value="Peptidase_M50"/>
</dbReference>
<evidence type="ECO:0000259" key="12">
    <source>
        <dbReference type="PROSITE" id="PS50106"/>
    </source>
</evidence>
<evidence type="ECO:0000256" key="3">
    <source>
        <dbReference type="ARBA" id="ARBA00007931"/>
    </source>
</evidence>